<sequence length="332" mass="39227">MVRLRKEFMELKGRKYKYPKINVWSSSNLHVDFEKIYEETFKWAVKFGLTSADPKTYKKENFTRLTCMVYHGGDYERVLLINKWIVHFFEIDDYIEKMSEKRSFFGSLVYRGGENSDLISLMDSSSKYEQTPLLTSFADLWNQFKAVSNKIWQQRFAENYIWYLKSLSWERNVTETQMPSLAEFVEMRQYTSGIDFCLNFAEIAYKMFIPDSILTSVVLQRFGFLCSIIVGLVNDVYSYEKEQRAKQLHNVVAILKHEYNIDDQEAIEKAVVLINDEIEKILITLRLMPNFEGEMNESVKKYIEGGLSWITGNHDWGFASDRYTKYANEQNI</sequence>
<dbReference type="PANTHER" id="PTHR35201">
    <property type="entry name" value="TERPENE SYNTHASE"/>
    <property type="match status" value="1"/>
</dbReference>
<dbReference type="SFLD" id="SFLDS00005">
    <property type="entry name" value="Isoprenoid_Synthase_Type_I"/>
    <property type="match status" value="1"/>
</dbReference>
<dbReference type="InterPro" id="IPR034686">
    <property type="entry name" value="Terpene_cyclase-like_2"/>
</dbReference>
<proteinExistence type="inferred from homology"/>
<evidence type="ECO:0000256" key="1">
    <source>
        <dbReference type="ARBA" id="ARBA00006333"/>
    </source>
</evidence>
<keyword evidence="2" id="KW-0479">Metal-binding</keyword>
<evidence type="ECO:0000256" key="2">
    <source>
        <dbReference type="RuleBase" id="RU366034"/>
    </source>
</evidence>
<dbReference type="GO" id="GO:0010333">
    <property type="term" value="F:terpene synthase activity"/>
    <property type="evidence" value="ECO:0007669"/>
    <property type="project" value="InterPro"/>
</dbReference>
<name>A0A443S3L9_9ACAR</name>
<keyword evidence="2" id="KW-0456">Lyase</keyword>
<reference evidence="3 4" key="1">
    <citation type="journal article" date="2018" name="Gigascience">
        <title>Genomes of trombidid mites reveal novel predicted allergens and laterally-transferred genes associated with secondary metabolism.</title>
        <authorList>
            <person name="Dong X."/>
            <person name="Chaisiri K."/>
            <person name="Xia D."/>
            <person name="Armstrong S.D."/>
            <person name="Fang Y."/>
            <person name="Donnelly M.J."/>
            <person name="Kadowaki T."/>
            <person name="McGarry J.W."/>
            <person name="Darby A.C."/>
            <person name="Makepeace B.L."/>
        </authorList>
    </citation>
    <scope>NUCLEOTIDE SEQUENCE [LARGE SCALE GENOMIC DNA]</scope>
    <source>
        <strain evidence="3">UoL-UT</strain>
    </source>
</reference>
<organism evidence="3 4">
    <name type="scientific">Leptotrombidium deliense</name>
    <dbReference type="NCBI Taxonomy" id="299467"/>
    <lineage>
        <taxon>Eukaryota</taxon>
        <taxon>Metazoa</taxon>
        <taxon>Ecdysozoa</taxon>
        <taxon>Arthropoda</taxon>
        <taxon>Chelicerata</taxon>
        <taxon>Arachnida</taxon>
        <taxon>Acari</taxon>
        <taxon>Acariformes</taxon>
        <taxon>Trombidiformes</taxon>
        <taxon>Prostigmata</taxon>
        <taxon>Anystina</taxon>
        <taxon>Parasitengona</taxon>
        <taxon>Trombiculoidea</taxon>
        <taxon>Trombiculidae</taxon>
        <taxon>Leptotrombidium</taxon>
    </lineage>
</organism>
<comment type="cofactor">
    <cofactor evidence="2">
        <name>Mg(2+)</name>
        <dbReference type="ChEBI" id="CHEBI:18420"/>
    </cofactor>
</comment>
<dbReference type="Proteomes" id="UP000288716">
    <property type="component" value="Unassembled WGS sequence"/>
</dbReference>
<protein>
    <recommendedName>
        <fullName evidence="2">Terpene synthase</fullName>
        <ecNumber evidence="2">4.2.3.-</ecNumber>
    </recommendedName>
</protein>
<dbReference type="GO" id="GO:0046872">
    <property type="term" value="F:metal ion binding"/>
    <property type="evidence" value="ECO:0007669"/>
    <property type="project" value="UniProtKB-KW"/>
</dbReference>
<dbReference type="GO" id="GO:0008299">
    <property type="term" value="P:isoprenoid biosynthetic process"/>
    <property type="evidence" value="ECO:0007669"/>
    <property type="project" value="UniProtKB-ARBA"/>
</dbReference>
<dbReference type="Pfam" id="PF19086">
    <property type="entry name" value="Terpene_syn_C_2"/>
    <property type="match status" value="1"/>
</dbReference>
<dbReference type="Gene3D" id="1.10.600.10">
    <property type="entry name" value="Farnesyl Diphosphate Synthase"/>
    <property type="match status" value="1"/>
</dbReference>
<dbReference type="PANTHER" id="PTHR35201:SF4">
    <property type="entry name" value="BETA-PINACENE SYNTHASE-RELATED"/>
    <property type="match status" value="1"/>
</dbReference>
<dbReference type="EMBL" id="NCKV01009721">
    <property type="protein sequence ID" value="RWS22136.1"/>
    <property type="molecule type" value="Genomic_DNA"/>
</dbReference>
<evidence type="ECO:0000313" key="4">
    <source>
        <dbReference type="Proteomes" id="UP000288716"/>
    </source>
</evidence>
<accession>A0A443S3L9</accession>
<dbReference type="SFLD" id="SFLDG01020">
    <property type="entry name" value="Terpene_Cyclase_Like_2"/>
    <property type="match status" value="1"/>
</dbReference>
<dbReference type="InterPro" id="IPR008949">
    <property type="entry name" value="Isoprenoid_synthase_dom_sf"/>
</dbReference>
<keyword evidence="4" id="KW-1185">Reference proteome</keyword>
<dbReference type="SUPFAM" id="SSF48576">
    <property type="entry name" value="Terpenoid synthases"/>
    <property type="match status" value="1"/>
</dbReference>
<dbReference type="STRING" id="299467.A0A443S3L9"/>
<dbReference type="AlphaFoldDB" id="A0A443S3L9"/>
<comment type="caution">
    <text evidence="3">The sequence shown here is derived from an EMBL/GenBank/DDBJ whole genome shotgun (WGS) entry which is preliminary data.</text>
</comment>
<dbReference type="VEuPathDB" id="VectorBase:LDEU009904"/>
<comment type="similarity">
    <text evidence="1 2">Belongs to the terpene synthase family.</text>
</comment>
<evidence type="ECO:0000313" key="3">
    <source>
        <dbReference type="EMBL" id="RWS22136.1"/>
    </source>
</evidence>
<gene>
    <name evidence="3" type="ORF">B4U80_11698</name>
</gene>
<dbReference type="OrthoDB" id="2861623at2759"/>
<dbReference type="EC" id="4.2.3.-" evidence="2"/>
<keyword evidence="2" id="KW-0460">Magnesium</keyword>